<dbReference type="RefSeq" id="WP_039476640.1">
    <property type="nucleotide sequence ID" value="NZ_JSYN01000015.1"/>
</dbReference>
<proteinExistence type="predicted"/>
<dbReference type="EMBL" id="JSYN01000015">
    <property type="protein sequence ID" value="KIA93308.1"/>
    <property type="molecule type" value="Genomic_DNA"/>
</dbReference>
<organism evidence="1 2">
    <name type="scientific">Pedobacter kyungheensis</name>
    <dbReference type="NCBI Taxonomy" id="1069985"/>
    <lineage>
        <taxon>Bacteria</taxon>
        <taxon>Pseudomonadati</taxon>
        <taxon>Bacteroidota</taxon>
        <taxon>Sphingobacteriia</taxon>
        <taxon>Sphingobacteriales</taxon>
        <taxon>Sphingobacteriaceae</taxon>
        <taxon>Pedobacter</taxon>
    </lineage>
</organism>
<reference evidence="1 2" key="1">
    <citation type="submission" date="2014-10" db="EMBL/GenBank/DDBJ databases">
        <title>Pedobacter Kyungheensis.</title>
        <authorList>
            <person name="Anderson B.M."/>
            <person name="Newman J.D."/>
        </authorList>
    </citation>
    <scope>NUCLEOTIDE SEQUENCE [LARGE SCALE GENOMIC DNA]</scope>
    <source>
        <strain evidence="1 2">KACC 16221</strain>
    </source>
</reference>
<name>A0A0C1FNN1_9SPHI</name>
<comment type="caution">
    <text evidence="1">The sequence shown here is derived from an EMBL/GenBank/DDBJ whole genome shotgun (WGS) entry which is preliminary data.</text>
</comment>
<dbReference type="Proteomes" id="UP000031246">
    <property type="component" value="Unassembled WGS sequence"/>
</dbReference>
<sequence length="67" mass="7283">MKTKWLISVQDGALDAVVSKLKQTGIQEVEILSSIGVILIVPGNHKIADIKKIDGVLSVEEERDISI</sequence>
<keyword evidence="2" id="KW-1185">Reference proteome</keyword>
<evidence type="ECO:0000313" key="2">
    <source>
        <dbReference type="Proteomes" id="UP000031246"/>
    </source>
</evidence>
<evidence type="ECO:0000313" key="1">
    <source>
        <dbReference type="EMBL" id="KIA93308.1"/>
    </source>
</evidence>
<accession>A0A0C1FNN1</accession>
<dbReference type="AlphaFoldDB" id="A0A0C1FNN1"/>
<dbReference type="OrthoDB" id="771216at2"/>
<protein>
    <submittedName>
        <fullName evidence="1">Uncharacterized protein</fullName>
    </submittedName>
</protein>
<gene>
    <name evidence="1" type="ORF">OC25_12760</name>
</gene>